<name>A0A1K1LF84_9BACT</name>
<dbReference type="Proteomes" id="UP000186323">
    <property type="component" value="Chromosome I"/>
</dbReference>
<dbReference type="AlphaFoldDB" id="A0A1K1LF84"/>
<dbReference type="EMBL" id="LT630450">
    <property type="protein sequence ID" value="SFV73354.1"/>
    <property type="molecule type" value="Genomic_DNA"/>
</dbReference>
<evidence type="ECO:0000313" key="2">
    <source>
        <dbReference type="Proteomes" id="UP000186323"/>
    </source>
</evidence>
<accession>A0A1K1LF84</accession>
<sequence length="76" mass="8316">MLDGVAEKAHKAVRANELAMSARVTGKEIFPDGKKVLDAGLKMRHTSPSRQRVAPAGPQKNFREMKKLVDSENEAA</sequence>
<reference evidence="2" key="1">
    <citation type="submission" date="2016-10" db="EMBL/GenBank/DDBJ databases">
        <authorList>
            <person name="Wegmann U."/>
        </authorList>
    </citation>
    <scope>NUCLEOTIDE SEQUENCE [LARGE SCALE GENOMIC DNA]</scope>
</reference>
<proteinExistence type="predicted"/>
<protein>
    <submittedName>
        <fullName evidence="1">Uncharacterized protein</fullName>
    </submittedName>
</protein>
<dbReference type="KEGG" id="dpg:DESPIGER_1514"/>
<keyword evidence="2" id="KW-1185">Reference proteome</keyword>
<dbReference type="RefSeq" id="WP_156831651.1">
    <property type="nucleotide sequence ID" value="NZ_LT630450.1"/>
</dbReference>
<evidence type="ECO:0000313" key="1">
    <source>
        <dbReference type="EMBL" id="SFV73354.1"/>
    </source>
</evidence>
<organism evidence="1 2">
    <name type="scientific">Desulfovibrio piger</name>
    <dbReference type="NCBI Taxonomy" id="901"/>
    <lineage>
        <taxon>Bacteria</taxon>
        <taxon>Pseudomonadati</taxon>
        <taxon>Thermodesulfobacteriota</taxon>
        <taxon>Desulfovibrionia</taxon>
        <taxon>Desulfovibrionales</taxon>
        <taxon>Desulfovibrionaceae</taxon>
        <taxon>Desulfovibrio</taxon>
    </lineage>
</organism>
<gene>
    <name evidence="1" type="ORF">DESPIGER_1514</name>
</gene>